<dbReference type="PANTHER" id="PTHR46539">
    <property type="entry name" value="E3 UBIQUITIN-PROTEIN LIGASE ATL42"/>
    <property type="match status" value="1"/>
</dbReference>
<sequence length="263" mass="28989">MDELGIILLTLFMFLLVCGPMYRPICLTYMWVQDHRKYHPRTSQFQEARRKLSTVSECTSVGLEKLDLESGLHQTDAEPECPICIGSLFVAIGTNAAGAGPMQTRPSQGAVGVLEESGEEAGPTLNSEHTAEGAKGSRNVRAAASKWRETAWRWREWKKSPVKTDAKPSDDDVLTLKSCKHAFHAKCLSSWFLIGRYDCPVCRNHYWQSREARTRTASAPTEPMSSGPVLGPESGRVRGDDGSGVARPSPARLAVTRLVVPMM</sequence>
<accession>A0AAX4I863</accession>
<keyword evidence="5" id="KW-0862">Zinc</keyword>
<dbReference type="PANTHER" id="PTHR46539:SF1">
    <property type="entry name" value="E3 UBIQUITIN-PROTEIN LIGASE ATL42"/>
    <property type="match status" value="1"/>
</dbReference>
<reference evidence="13" key="1">
    <citation type="journal article" date="2023" name="bioRxiv">
        <title>Complete genome of the Medicago anthracnose fungus, Colletotrichum destructivum, reveals a mini-chromosome-like region within a core chromosome.</title>
        <authorList>
            <person name="Lapalu N."/>
            <person name="Simon A."/>
            <person name="Lu A."/>
            <person name="Plaumann P.-L."/>
            <person name="Amselem J."/>
            <person name="Pigne S."/>
            <person name="Auger A."/>
            <person name="Koch C."/>
            <person name="Dallery J.-F."/>
            <person name="O'Connell R.J."/>
        </authorList>
    </citation>
    <scope>NUCLEOTIDE SEQUENCE [LARGE SCALE GENOMIC DNA]</scope>
    <source>
        <strain evidence="13">CBS 520.97</strain>
    </source>
</reference>
<evidence type="ECO:0000256" key="9">
    <source>
        <dbReference type="SAM" id="MobiDB-lite"/>
    </source>
</evidence>
<dbReference type="InterPro" id="IPR001841">
    <property type="entry name" value="Znf_RING"/>
</dbReference>
<evidence type="ECO:0000256" key="6">
    <source>
        <dbReference type="ARBA" id="ARBA00022989"/>
    </source>
</evidence>
<dbReference type="GO" id="GO:0016020">
    <property type="term" value="C:membrane"/>
    <property type="evidence" value="ECO:0007669"/>
    <property type="project" value="UniProtKB-SubCell"/>
</dbReference>
<evidence type="ECO:0000256" key="4">
    <source>
        <dbReference type="ARBA" id="ARBA00022771"/>
    </source>
</evidence>
<dbReference type="InterPro" id="IPR013083">
    <property type="entry name" value="Znf_RING/FYVE/PHD"/>
</dbReference>
<evidence type="ECO:0000256" key="5">
    <source>
        <dbReference type="ARBA" id="ARBA00022833"/>
    </source>
</evidence>
<protein>
    <submittedName>
        <fullName evidence="12">E3 ubiquitin-protein ligase RING1</fullName>
    </submittedName>
</protein>
<keyword evidence="13" id="KW-1185">Reference proteome</keyword>
<evidence type="ECO:0000313" key="13">
    <source>
        <dbReference type="Proteomes" id="UP001322277"/>
    </source>
</evidence>
<dbReference type="KEGG" id="cdet:87940625"/>
<feature type="region of interest" description="Disordered" evidence="9">
    <location>
        <begin position="115"/>
        <end position="140"/>
    </location>
</feature>
<gene>
    <name evidence="12" type="ORF">CDEST_04122</name>
</gene>
<evidence type="ECO:0000256" key="2">
    <source>
        <dbReference type="ARBA" id="ARBA00022692"/>
    </source>
</evidence>
<dbReference type="GO" id="GO:0008270">
    <property type="term" value="F:zinc ion binding"/>
    <property type="evidence" value="ECO:0007669"/>
    <property type="project" value="UniProtKB-KW"/>
</dbReference>
<dbReference type="SUPFAM" id="SSF57850">
    <property type="entry name" value="RING/U-box"/>
    <property type="match status" value="1"/>
</dbReference>
<evidence type="ECO:0000259" key="11">
    <source>
        <dbReference type="PROSITE" id="PS50089"/>
    </source>
</evidence>
<keyword evidence="6 10" id="KW-1133">Transmembrane helix</keyword>
<evidence type="ECO:0000256" key="7">
    <source>
        <dbReference type="ARBA" id="ARBA00023136"/>
    </source>
</evidence>
<dbReference type="Gene3D" id="3.30.40.10">
    <property type="entry name" value="Zinc/RING finger domain, C3HC4 (zinc finger)"/>
    <property type="match status" value="1"/>
</dbReference>
<dbReference type="AlphaFoldDB" id="A0AAX4I863"/>
<feature type="domain" description="RING-type" evidence="11">
    <location>
        <begin position="179"/>
        <end position="203"/>
    </location>
</feature>
<dbReference type="GeneID" id="87940625"/>
<comment type="subcellular location">
    <subcellularLocation>
        <location evidence="1">Membrane</location>
    </subcellularLocation>
</comment>
<feature type="transmembrane region" description="Helical" evidence="10">
    <location>
        <begin position="6"/>
        <end position="32"/>
    </location>
</feature>
<dbReference type="Pfam" id="PF13639">
    <property type="entry name" value="zf-RING_2"/>
    <property type="match status" value="1"/>
</dbReference>
<keyword evidence="4 8" id="KW-0863">Zinc-finger</keyword>
<evidence type="ECO:0000256" key="8">
    <source>
        <dbReference type="PROSITE-ProRule" id="PRU00175"/>
    </source>
</evidence>
<feature type="region of interest" description="Disordered" evidence="9">
    <location>
        <begin position="213"/>
        <end position="248"/>
    </location>
</feature>
<keyword evidence="2 10" id="KW-0812">Transmembrane</keyword>
<evidence type="ECO:0000256" key="1">
    <source>
        <dbReference type="ARBA" id="ARBA00004370"/>
    </source>
</evidence>
<dbReference type="Proteomes" id="UP001322277">
    <property type="component" value="Chromosome 3"/>
</dbReference>
<dbReference type="RefSeq" id="XP_062776332.1">
    <property type="nucleotide sequence ID" value="XM_062920281.1"/>
</dbReference>
<keyword evidence="7 10" id="KW-0472">Membrane</keyword>
<dbReference type="CDD" id="cd16448">
    <property type="entry name" value="RING-H2"/>
    <property type="match status" value="1"/>
</dbReference>
<evidence type="ECO:0000313" key="12">
    <source>
        <dbReference type="EMBL" id="WQF79108.1"/>
    </source>
</evidence>
<evidence type="ECO:0000256" key="3">
    <source>
        <dbReference type="ARBA" id="ARBA00022723"/>
    </source>
</evidence>
<keyword evidence="3" id="KW-0479">Metal-binding</keyword>
<evidence type="ECO:0000256" key="10">
    <source>
        <dbReference type="SAM" id="Phobius"/>
    </source>
</evidence>
<organism evidence="12 13">
    <name type="scientific">Colletotrichum destructivum</name>
    <dbReference type="NCBI Taxonomy" id="34406"/>
    <lineage>
        <taxon>Eukaryota</taxon>
        <taxon>Fungi</taxon>
        <taxon>Dikarya</taxon>
        <taxon>Ascomycota</taxon>
        <taxon>Pezizomycotina</taxon>
        <taxon>Sordariomycetes</taxon>
        <taxon>Hypocreomycetidae</taxon>
        <taxon>Glomerellales</taxon>
        <taxon>Glomerellaceae</taxon>
        <taxon>Colletotrichum</taxon>
        <taxon>Colletotrichum destructivum species complex</taxon>
    </lineage>
</organism>
<name>A0AAX4I863_9PEZI</name>
<dbReference type="EMBL" id="CP137307">
    <property type="protein sequence ID" value="WQF79108.1"/>
    <property type="molecule type" value="Genomic_DNA"/>
</dbReference>
<proteinExistence type="predicted"/>
<dbReference type="PROSITE" id="PS50089">
    <property type="entry name" value="ZF_RING_2"/>
    <property type="match status" value="1"/>
</dbReference>